<comment type="caution">
    <text evidence="3">The sequence shown here is derived from an EMBL/GenBank/DDBJ whole genome shotgun (WGS) entry which is preliminary data.</text>
</comment>
<keyword evidence="4" id="KW-1185">Reference proteome</keyword>
<dbReference type="Proteomes" id="UP001222325">
    <property type="component" value="Unassembled WGS sequence"/>
</dbReference>
<feature type="transmembrane region" description="Helical" evidence="2">
    <location>
        <begin position="31"/>
        <end position="51"/>
    </location>
</feature>
<protein>
    <submittedName>
        <fullName evidence="3">Uncharacterized protein</fullName>
    </submittedName>
</protein>
<feature type="region of interest" description="Disordered" evidence="1">
    <location>
        <begin position="120"/>
        <end position="174"/>
    </location>
</feature>
<dbReference type="EMBL" id="JARJCN010000014">
    <property type="protein sequence ID" value="KAJ7094700.1"/>
    <property type="molecule type" value="Genomic_DNA"/>
</dbReference>
<dbReference type="AlphaFoldDB" id="A0AAD6U883"/>
<keyword evidence="2" id="KW-1133">Transmembrane helix</keyword>
<sequence length="174" mass="18850">MQFFSFEAREAYQNVAASSCRELAGICMESAVILICIFIFVAALLLLTLGLNLRTHLRAARHARSASPPPYASLGFSPSTSHDRLHRSPSNSPSLDPYRVVPSSLDSSLLLKDDHFGHVSQPERSLVSPRPTPPPPSGVGLFGSIQTGLVTSPLPPPPVYVQDPRRGIEDAPRQ</sequence>
<accession>A0AAD6U883</accession>
<organism evidence="3 4">
    <name type="scientific">Mycena belliarum</name>
    <dbReference type="NCBI Taxonomy" id="1033014"/>
    <lineage>
        <taxon>Eukaryota</taxon>
        <taxon>Fungi</taxon>
        <taxon>Dikarya</taxon>
        <taxon>Basidiomycota</taxon>
        <taxon>Agaricomycotina</taxon>
        <taxon>Agaricomycetes</taxon>
        <taxon>Agaricomycetidae</taxon>
        <taxon>Agaricales</taxon>
        <taxon>Marasmiineae</taxon>
        <taxon>Mycenaceae</taxon>
        <taxon>Mycena</taxon>
    </lineage>
</organism>
<evidence type="ECO:0000313" key="3">
    <source>
        <dbReference type="EMBL" id="KAJ7094700.1"/>
    </source>
</evidence>
<evidence type="ECO:0000256" key="1">
    <source>
        <dbReference type="SAM" id="MobiDB-lite"/>
    </source>
</evidence>
<keyword evidence="2" id="KW-0812">Transmembrane</keyword>
<keyword evidence="2" id="KW-0472">Membrane</keyword>
<feature type="region of interest" description="Disordered" evidence="1">
    <location>
        <begin position="65"/>
        <end position="99"/>
    </location>
</feature>
<feature type="compositionally biased region" description="Basic and acidic residues" evidence="1">
    <location>
        <begin position="163"/>
        <end position="174"/>
    </location>
</feature>
<reference evidence="3" key="1">
    <citation type="submission" date="2023-03" db="EMBL/GenBank/DDBJ databases">
        <title>Massive genome expansion in bonnet fungi (Mycena s.s.) driven by repeated elements and novel gene families across ecological guilds.</title>
        <authorList>
            <consortium name="Lawrence Berkeley National Laboratory"/>
            <person name="Harder C.B."/>
            <person name="Miyauchi S."/>
            <person name="Viragh M."/>
            <person name="Kuo A."/>
            <person name="Thoen E."/>
            <person name="Andreopoulos B."/>
            <person name="Lu D."/>
            <person name="Skrede I."/>
            <person name="Drula E."/>
            <person name="Henrissat B."/>
            <person name="Morin E."/>
            <person name="Kohler A."/>
            <person name="Barry K."/>
            <person name="LaButti K."/>
            <person name="Morin E."/>
            <person name="Salamov A."/>
            <person name="Lipzen A."/>
            <person name="Mereny Z."/>
            <person name="Hegedus B."/>
            <person name="Baldrian P."/>
            <person name="Stursova M."/>
            <person name="Weitz H."/>
            <person name="Taylor A."/>
            <person name="Grigoriev I.V."/>
            <person name="Nagy L.G."/>
            <person name="Martin F."/>
            <person name="Kauserud H."/>
        </authorList>
    </citation>
    <scope>NUCLEOTIDE SEQUENCE</scope>
    <source>
        <strain evidence="3">CBHHK173m</strain>
    </source>
</reference>
<name>A0AAD6U883_9AGAR</name>
<proteinExistence type="predicted"/>
<evidence type="ECO:0000313" key="4">
    <source>
        <dbReference type="Proteomes" id="UP001222325"/>
    </source>
</evidence>
<evidence type="ECO:0000256" key="2">
    <source>
        <dbReference type="SAM" id="Phobius"/>
    </source>
</evidence>
<gene>
    <name evidence="3" type="ORF">B0H15DRAFT_947089</name>
</gene>